<keyword evidence="3" id="KW-1185">Reference proteome</keyword>
<dbReference type="KEGG" id="drc:G0Q07_04375"/>
<protein>
    <submittedName>
        <fullName evidence="2">Uncharacterized protein</fullName>
    </submittedName>
</protein>
<proteinExistence type="predicted"/>
<dbReference type="EMBL" id="CP048409">
    <property type="protein sequence ID" value="QIA07019.1"/>
    <property type="molecule type" value="Genomic_DNA"/>
</dbReference>
<sequence>MKNFKILLFSFLLVAFIAPNVSNAQASREAEIQFCNIEVEGDRVLFVDAYVLVSASGNVQLKATFDLGNPKEDIDLSDFWPTKGKQKITLNRVAVQFKLDGKIYHFVSEEKARAIVDSDGYASVVMNWQESD</sequence>
<feature type="signal peptide" evidence="1">
    <location>
        <begin position="1"/>
        <end position="26"/>
    </location>
</feature>
<evidence type="ECO:0000313" key="2">
    <source>
        <dbReference type="EMBL" id="QIA07019.1"/>
    </source>
</evidence>
<dbReference type="Proteomes" id="UP000474630">
    <property type="component" value="Chromosome"/>
</dbReference>
<dbReference type="RefSeq" id="WP_163344948.1">
    <property type="nucleotide sequence ID" value="NZ_CP048409.1"/>
</dbReference>
<organism evidence="2 3">
    <name type="scientific">Draconibacterium halophilum</name>
    <dbReference type="NCBI Taxonomy" id="2706887"/>
    <lineage>
        <taxon>Bacteria</taxon>
        <taxon>Pseudomonadati</taxon>
        <taxon>Bacteroidota</taxon>
        <taxon>Bacteroidia</taxon>
        <taxon>Marinilabiliales</taxon>
        <taxon>Prolixibacteraceae</taxon>
        <taxon>Draconibacterium</taxon>
    </lineage>
</organism>
<accession>A0A6C0RAA7</accession>
<feature type="chain" id="PRO_5025498756" evidence="1">
    <location>
        <begin position="27"/>
        <end position="132"/>
    </location>
</feature>
<evidence type="ECO:0000313" key="3">
    <source>
        <dbReference type="Proteomes" id="UP000474630"/>
    </source>
</evidence>
<name>A0A6C0RAA7_9BACT</name>
<reference evidence="2 3" key="1">
    <citation type="submission" date="2020-02" db="EMBL/GenBank/DDBJ databases">
        <title>Genome sequencing for Draconibacterium sp. strain M1.</title>
        <authorList>
            <person name="Park S.-J."/>
        </authorList>
    </citation>
    <scope>NUCLEOTIDE SEQUENCE [LARGE SCALE GENOMIC DNA]</scope>
    <source>
        <strain evidence="2 3">M1</strain>
    </source>
</reference>
<dbReference type="AlphaFoldDB" id="A0A6C0RAA7"/>
<keyword evidence="1" id="KW-0732">Signal</keyword>
<evidence type="ECO:0000256" key="1">
    <source>
        <dbReference type="SAM" id="SignalP"/>
    </source>
</evidence>
<gene>
    <name evidence="2" type="ORF">G0Q07_04375</name>
</gene>